<dbReference type="PANTHER" id="PTHR30543:SF21">
    <property type="entry name" value="NAD(P)H-DEPENDENT FMN REDUCTASE LOT6"/>
    <property type="match status" value="1"/>
</dbReference>
<dbReference type="Gene3D" id="3.40.50.360">
    <property type="match status" value="1"/>
</dbReference>
<gene>
    <name evidence="2" type="ORF">C5L14_18290</name>
</gene>
<sequence>MTTLLALSGSLRLGSSNSVLLEAAGLLAPAGMRIELYRGIGTLPHFNPDLDGDNPPETVLDLRRRVGAADGLLISCPEYARGIPGSFKNALDWLVGSFEFPGKPVALFNASPRASDAQAALRLVLTTMSACIVEQASITLPLLATRLDAMGMVEDPEIAASVKAALAAFARTIETSAQAEPEGSG</sequence>
<evidence type="ECO:0000313" key="2">
    <source>
        <dbReference type="EMBL" id="PRH86193.1"/>
    </source>
</evidence>
<reference evidence="2 3" key="1">
    <citation type="submission" date="2018-02" db="EMBL/GenBank/DDBJ databases">
        <title>Whole genome sequencing of endophytic bacterium.</title>
        <authorList>
            <person name="Eedara R."/>
            <person name="Podile A.R."/>
        </authorList>
    </citation>
    <scope>NUCLEOTIDE SEQUENCE [LARGE SCALE GENOMIC DNA]</scope>
    <source>
        <strain evidence="2 3">RP1T</strain>
    </source>
</reference>
<dbReference type="PANTHER" id="PTHR30543">
    <property type="entry name" value="CHROMATE REDUCTASE"/>
    <property type="match status" value="1"/>
</dbReference>
<dbReference type="EMBL" id="PUEJ01000006">
    <property type="protein sequence ID" value="PRH86193.1"/>
    <property type="molecule type" value="Genomic_DNA"/>
</dbReference>
<evidence type="ECO:0000313" key="3">
    <source>
        <dbReference type="Proteomes" id="UP000237682"/>
    </source>
</evidence>
<dbReference type="InterPro" id="IPR029039">
    <property type="entry name" value="Flavoprotein-like_sf"/>
</dbReference>
<dbReference type="OrthoDB" id="9812295at2"/>
<evidence type="ECO:0000259" key="1">
    <source>
        <dbReference type="Pfam" id="PF03358"/>
    </source>
</evidence>
<accession>A0A2S9QA18</accession>
<dbReference type="Proteomes" id="UP000237682">
    <property type="component" value="Unassembled WGS sequence"/>
</dbReference>
<dbReference type="GO" id="GO:0005829">
    <property type="term" value="C:cytosol"/>
    <property type="evidence" value="ECO:0007669"/>
    <property type="project" value="TreeGrafter"/>
</dbReference>
<dbReference type="InterPro" id="IPR050712">
    <property type="entry name" value="NAD(P)H-dep_reductase"/>
</dbReference>
<organism evidence="2 3">
    <name type="scientific">Labrys okinawensis</name>
    <dbReference type="NCBI Taxonomy" id="346911"/>
    <lineage>
        <taxon>Bacteria</taxon>
        <taxon>Pseudomonadati</taxon>
        <taxon>Pseudomonadota</taxon>
        <taxon>Alphaproteobacteria</taxon>
        <taxon>Hyphomicrobiales</taxon>
        <taxon>Xanthobacteraceae</taxon>
        <taxon>Labrys</taxon>
    </lineage>
</organism>
<protein>
    <submittedName>
        <fullName evidence="2">NADPH-dependent FMN reductase</fullName>
    </submittedName>
</protein>
<dbReference type="GO" id="GO:0016491">
    <property type="term" value="F:oxidoreductase activity"/>
    <property type="evidence" value="ECO:0007669"/>
    <property type="project" value="InterPro"/>
</dbReference>
<proteinExistence type="predicted"/>
<dbReference type="InterPro" id="IPR005025">
    <property type="entry name" value="FMN_Rdtase-like_dom"/>
</dbReference>
<name>A0A2S9QA18_9HYPH</name>
<dbReference type="GO" id="GO:0010181">
    <property type="term" value="F:FMN binding"/>
    <property type="evidence" value="ECO:0007669"/>
    <property type="project" value="TreeGrafter"/>
</dbReference>
<dbReference type="SUPFAM" id="SSF52218">
    <property type="entry name" value="Flavoproteins"/>
    <property type="match status" value="1"/>
</dbReference>
<comment type="caution">
    <text evidence="2">The sequence shown here is derived from an EMBL/GenBank/DDBJ whole genome shotgun (WGS) entry which is preliminary data.</text>
</comment>
<dbReference type="AlphaFoldDB" id="A0A2S9QA18"/>
<feature type="domain" description="NADPH-dependent FMN reductase-like" evidence="1">
    <location>
        <begin position="3"/>
        <end position="137"/>
    </location>
</feature>
<dbReference type="RefSeq" id="WP_105863489.1">
    <property type="nucleotide sequence ID" value="NZ_PUEJ01000006.1"/>
</dbReference>
<keyword evidence="3" id="KW-1185">Reference proteome</keyword>
<dbReference type="Pfam" id="PF03358">
    <property type="entry name" value="FMN_red"/>
    <property type="match status" value="1"/>
</dbReference>